<accession>A0A8J8P8M9</accession>
<comment type="caution">
    <text evidence="2">The sequence shown here is derived from an EMBL/GenBank/DDBJ whole genome shotgun (WGS) entry which is preliminary data.</text>
</comment>
<dbReference type="Proteomes" id="UP000785679">
    <property type="component" value="Unassembled WGS sequence"/>
</dbReference>
<dbReference type="Pfam" id="PF05345">
    <property type="entry name" value="He_PIG"/>
    <property type="match status" value="1"/>
</dbReference>
<dbReference type="GO" id="GO:0005509">
    <property type="term" value="F:calcium ion binding"/>
    <property type="evidence" value="ECO:0007669"/>
    <property type="project" value="InterPro"/>
</dbReference>
<dbReference type="InterPro" id="IPR013783">
    <property type="entry name" value="Ig-like_fold"/>
</dbReference>
<dbReference type="EMBL" id="RRYP01000144">
    <property type="protein sequence ID" value="TNV87929.1"/>
    <property type="molecule type" value="Genomic_DNA"/>
</dbReference>
<dbReference type="SUPFAM" id="SSF49313">
    <property type="entry name" value="Cadherin-like"/>
    <property type="match status" value="1"/>
</dbReference>
<feature type="compositionally biased region" description="Acidic residues" evidence="1">
    <location>
        <begin position="1599"/>
        <end position="1615"/>
    </location>
</feature>
<feature type="compositionally biased region" description="Pro residues" evidence="1">
    <location>
        <begin position="1575"/>
        <end position="1587"/>
    </location>
</feature>
<dbReference type="OrthoDB" id="327465at2759"/>
<feature type="region of interest" description="Disordered" evidence="1">
    <location>
        <begin position="1537"/>
        <end position="1659"/>
    </location>
</feature>
<feature type="compositionally biased region" description="Pro residues" evidence="1">
    <location>
        <begin position="1537"/>
        <end position="1559"/>
    </location>
</feature>
<name>A0A8J8P8M9_HALGN</name>
<protein>
    <submittedName>
        <fullName evidence="2">Uncharacterized protein</fullName>
    </submittedName>
</protein>
<reference evidence="2" key="1">
    <citation type="submission" date="2019-06" db="EMBL/GenBank/DDBJ databases">
        <authorList>
            <person name="Zheng W."/>
        </authorList>
    </citation>
    <scope>NUCLEOTIDE SEQUENCE</scope>
    <source>
        <strain evidence="2">QDHG01</strain>
    </source>
</reference>
<sequence length="1856" mass="201683">MSSEPEVIVSMSGDPSDWNIITAADYDSNMNLFAAGYALDNQYSSSYHVGFVSFWNADMDLMWAQSVALYTNYLYFYQATINPGGTHAVVSSEDYQAYYVSIFYFQISTGQLIEVYNIGEQYPGNSRSSKIFLDDYNNLFYTWEYMYSGTSQLYLDYRSLPFYPDSSCCDYNGDYYYTTSPTVIYDHYINSVAHNVKSGSRFVHFSVYDISTGEYKMMIVNKEYREVHHSFVIQDASCGSSVYYGSLDAKRNQNGNEVVVGAFWNNCDGYQKVFYYEYPSSISYTGAIRQKYWNPQQLGLDNYIDYVGYVTDPYEMVYIARSMGSGIMIYSLRVDPETGTSPGRGFIWGQSTGSSNLGLYGMKMFNAWRYVIFGEVYSFEQAFNLMYWTGFVANQPESYHSTCSYLPNDFRDEDIEDTSMYYSISTVTITSNPNIQYQFYFSWTESVNWVNQGYQEKSKSFWCATDRDGLFKQLQPNPSQLTYDYYLGYGDMVISYSEFTLTTWGNIDYCPTASLQTYFGWYGDTLPNLYDDTASYTLTFSATSIGEVGTYTLRLYGILTQYITKAFYDITVNIHDVNHPPYFIDPITPMLTTVTCTFSGQLPLPTIHDDEGDPVDVINIVDTLSGTSPSMVTYDAANNRFDIVPGSSFGGSYHICFDLSDGYGSSTYCYDLYINRLPYFQTPLVTKTVSVGSTLTYELPLPVDNDNDPLSIASSISSISAFTTWDAPTRTYVFTPTLAGQVGTYSVVASISDGRVSYGYSFNLNIVGNQPPLFDSPLSTQNVMVGTSVPYTLPTYSDPELSSVTLSTYANGDTVLPAFVTFTLPTYTINPTSNAQAGSYPIDVFLTDGSDGATYQFVINVNVNNPPSFQAAINDQTVSIGMITAYGLPPYSDPEALTVTLTTQEQGQSSLPPFVTFSGSTFTISPSLTSQIGTFTIELSLSDGFNTVVTTFIITVVANQNPTFASGLVTQTVAYGFSTTYTSVCTDFEGSTITGSAVQQGQASLPSFITMISPFATFQISPTLASQIGSYPIEVTCSDGVNSPITVFSVVVSDNSAPTFSTSFGPLNIAVGFTTSLTLPTISDAEGSSITLTVKYQGSLTLPTFLSFTDPTFTASPISTGQIGAYQISLFLSDGVNNPEYILTVNVLANSPPSFPTALLTQTVSVGFVGSYTLPTPSDPEGSTITLTTVRNTFTTLPVFMTYSSGVYTISPTLASQVSTYQIDVTLSDGVNIATFSFDVIIVANQPPFFSTTLQSQTVAIMGTKVYTLPSYSDPEGQVVTLAIREYGTASSLPSGVTQTGTSVIQIAPTLTSQIGTYTIECLLNDGFQSIGYTFVVTITANLPPAFSTLPLSQAVAVGQQLIYPFPSYSDPEGSSVTFTVTLSPGALGLPSFIVFASSQLTISPSGSGDVGDYILDCTLTDSFQSVTTQITVSISMPTNRAPYLADVLVDQTAEVGGSQVSYTVPSFADPDGDSVTATSYKFMSSSLPSFVTFSGNRYTFRPTLALQAGPYQLQLALSDGKLTSIYSFSLLVTLPPPPPAPPEPPATPPATTTPPTTPPSTSGGGTTPDSSPAPATPPPPPPPPEPLGEDGLPLSDEPPPDDDSEDTTESEEDSGASSESGGSSNSTTDSSSSGNSGSSNSSETSSNEGSTSAGSAYNPLTIKKKSSSKSYIDKKSGLVVRIVTKAPTLEIQSKIKTITMKGLVTVLFSDTMKIPANYTRFNGGFLKIWVTSAEEEVPGQNKSVESWQIVDFRDTEMDIQINFTDPMAISQSLKKDVLSIRYLSNGYFARESDNEVIKYKYQIDGFIPQQIVMTKAVASLEAAGELASSGMNYILYGNLGAQIFISFGVWQIHYS</sequence>
<dbReference type="Gene3D" id="2.60.40.10">
    <property type="entry name" value="Immunoglobulins"/>
    <property type="match status" value="5"/>
</dbReference>
<proteinExistence type="predicted"/>
<keyword evidence="3" id="KW-1185">Reference proteome</keyword>
<feature type="compositionally biased region" description="Low complexity" evidence="1">
    <location>
        <begin position="1616"/>
        <end position="1657"/>
    </location>
</feature>
<evidence type="ECO:0000313" key="3">
    <source>
        <dbReference type="Proteomes" id="UP000785679"/>
    </source>
</evidence>
<evidence type="ECO:0000313" key="2">
    <source>
        <dbReference type="EMBL" id="TNV87929.1"/>
    </source>
</evidence>
<dbReference type="InterPro" id="IPR015919">
    <property type="entry name" value="Cadherin-like_sf"/>
</dbReference>
<gene>
    <name evidence="2" type="ORF">FGO68_gene17663</name>
</gene>
<dbReference type="GO" id="GO:0016020">
    <property type="term" value="C:membrane"/>
    <property type="evidence" value="ECO:0007669"/>
    <property type="project" value="InterPro"/>
</dbReference>
<evidence type="ECO:0000256" key="1">
    <source>
        <dbReference type="SAM" id="MobiDB-lite"/>
    </source>
</evidence>
<organism evidence="2 3">
    <name type="scientific">Halteria grandinella</name>
    <dbReference type="NCBI Taxonomy" id="5974"/>
    <lineage>
        <taxon>Eukaryota</taxon>
        <taxon>Sar</taxon>
        <taxon>Alveolata</taxon>
        <taxon>Ciliophora</taxon>
        <taxon>Intramacronucleata</taxon>
        <taxon>Spirotrichea</taxon>
        <taxon>Stichotrichia</taxon>
        <taxon>Sporadotrichida</taxon>
        <taxon>Halteriidae</taxon>
        <taxon>Halteria</taxon>
    </lineage>
</organism>